<evidence type="ECO:0000259" key="10">
    <source>
        <dbReference type="PROSITE" id="PS50835"/>
    </source>
</evidence>
<accession>A0A8C0X3R0</accession>
<dbReference type="PROSITE" id="PS50835">
    <property type="entry name" value="IG_LIKE"/>
    <property type="match status" value="2"/>
</dbReference>
<evidence type="ECO:0000256" key="4">
    <source>
        <dbReference type="ARBA" id="ARBA00023136"/>
    </source>
</evidence>
<evidence type="ECO:0000256" key="7">
    <source>
        <dbReference type="ARBA" id="ARBA00023319"/>
    </source>
</evidence>
<dbReference type="GO" id="GO:0016064">
    <property type="term" value="P:immunoglobulin mediated immune response"/>
    <property type="evidence" value="ECO:0007669"/>
    <property type="project" value="TreeGrafter"/>
</dbReference>
<dbReference type="InterPro" id="IPR003599">
    <property type="entry name" value="Ig_sub"/>
</dbReference>
<reference evidence="11" key="1">
    <citation type="submission" date="2023-09" db="UniProtKB">
        <authorList>
            <consortium name="Ensembl"/>
        </authorList>
    </citation>
    <scope>IDENTIFICATION</scope>
</reference>
<dbReference type="SMART" id="SM00408">
    <property type="entry name" value="IGc2"/>
    <property type="match status" value="2"/>
</dbReference>
<feature type="chain" id="PRO_5034805175" description="Ig-like domain-containing protein" evidence="9">
    <location>
        <begin position="26"/>
        <end position="245"/>
    </location>
</feature>
<protein>
    <recommendedName>
        <fullName evidence="10">Ig-like domain-containing protein</fullName>
    </recommendedName>
</protein>
<dbReference type="Ensembl" id="ENSCCNT00000028072.1">
    <property type="protein sequence ID" value="ENSCCNP00000021867.1"/>
    <property type="gene ID" value="ENSCCNG00000021585.1"/>
</dbReference>
<evidence type="ECO:0000256" key="2">
    <source>
        <dbReference type="ARBA" id="ARBA00022475"/>
    </source>
</evidence>
<dbReference type="CDD" id="cd05753">
    <property type="entry name" value="Ig2_FcgammaR_like"/>
    <property type="match status" value="1"/>
</dbReference>
<keyword evidence="5" id="KW-1015">Disulfide bond</keyword>
<comment type="subcellular location">
    <subcellularLocation>
        <location evidence="1">Cell membrane</location>
        <topology evidence="1">Single-pass type I membrane protein</topology>
    </subcellularLocation>
</comment>
<dbReference type="SUPFAM" id="SSF48726">
    <property type="entry name" value="Immunoglobulin"/>
    <property type="match status" value="2"/>
</dbReference>
<dbReference type="InterPro" id="IPR013783">
    <property type="entry name" value="Ig-like_fold"/>
</dbReference>
<feature type="transmembrane region" description="Helical" evidence="8">
    <location>
        <begin position="202"/>
        <end position="225"/>
    </location>
</feature>
<dbReference type="InterPro" id="IPR036179">
    <property type="entry name" value="Ig-like_dom_sf"/>
</dbReference>
<evidence type="ECO:0000256" key="6">
    <source>
        <dbReference type="ARBA" id="ARBA00023180"/>
    </source>
</evidence>
<evidence type="ECO:0000256" key="3">
    <source>
        <dbReference type="ARBA" id="ARBA00022729"/>
    </source>
</evidence>
<keyword evidence="8" id="KW-0812">Transmembrane</keyword>
<dbReference type="GO" id="GO:0019863">
    <property type="term" value="F:IgE binding"/>
    <property type="evidence" value="ECO:0007669"/>
    <property type="project" value="TreeGrafter"/>
</dbReference>
<dbReference type="SMART" id="SM00409">
    <property type="entry name" value="IG"/>
    <property type="match status" value="2"/>
</dbReference>
<proteinExistence type="predicted"/>
<keyword evidence="2" id="KW-1003">Cell membrane</keyword>
<keyword evidence="7" id="KW-0393">Immunoglobulin domain</keyword>
<dbReference type="Gene3D" id="2.60.40.10">
    <property type="entry name" value="Immunoglobulins"/>
    <property type="match status" value="2"/>
</dbReference>
<dbReference type="PANTHER" id="PTHR11481">
    <property type="entry name" value="IMMUNOGLOBULIN FC RECEPTOR"/>
    <property type="match status" value="1"/>
</dbReference>
<keyword evidence="4 8" id="KW-0472">Membrane</keyword>
<dbReference type="InterPro" id="IPR003598">
    <property type="entry name" value="Ig_sub2"/>
</dbReference>
<dbReference type="FunFam" id="2.60.40.10:FF:000217">
    <property type="entry name" value="High affinity immunoglobulin gamma Fc receptor I"/>
    <property type="match status" value="1"/>
</dbReference>
<dbReference type="GO" id="GO:0019768">
    <property type="term" value="F:high-affinity IgE receptor activity"/>
    <property type="evidence" value="ECO:0007669"/>
    <property type="project" value="TreeGrafter"/>
</dbReference>
<dbReference type="InterPro" id="IPR007110">
    <property type="entry name" value="Ig-like_dom"/>
</dbReference>
<feature type="signal peptide" evidence="9">
    <location>
        <begin position="1"/>
        <end position="25"/>
    </location>
</feature>
<evidence type="ECO:0000313" key="11">
    <source>
        <dbReference type="Ensembl" id="ENSCCNP00000021867.1"/>
    </source>
</evidence>
<name>A0A8C0X3R0_CASCN</name>
<evidence type="ECO:0000256" key="9">
    <source>
        <dbReference type="SAM" id="SignalP"/>
    </source>
</evidence>
<feature type="domain" description="Ig-like" evidence="10">
    <location>
        <begin position="20"/>
        <end position="94"/>
    </location>
</feature>
<dbReference type="Pfam" id="PF13895">
    <property type="entry name" value="Ig_2"/>
    <property type="match status" value="2"/>
</dbReference>
<dbReference type="AlphaFoldDB" id="A0A8C0X3R0"/>
<dbReference type="FunFam" id="2.60.40.10:FF:000356">
    <property type="entry name" value="Low affinity immunoglobulin gamma Fc region receptor III-A"/>
    <property type="match status" value="1"/>
</dbReference>
<evidence type="ECO:0000256" key="1">
    <source>
        <dbReference type="ARBA" id="ARBA00004251"/>
    </source>
</evidence>
<sequence length="245" mass="28176">MAAAMKRFALLWVALLLLSPDGMRAAIRKSIVSLNPPWSRIFKGENVTLICHGNNSLEDSPTKWIHNGIISDVTTSYWHIVNASIEDSGKYKCQKKKLYKSEPVYLEVFSDWLLLQASAKVVMEGEPLFIKCHGWNNLKIYKVIYYKDNTALKYMYENQNITITNATRNDTGTYYCEGRVRRLHYTSENLTITVVNAFQSKYYWLQLVIPLVVVILFAVNTGLLVSTQEQFKSILKIQENHPLSQ</sequence>
<feature type="domain" description="Ig-like" evidence="10">
    <location>
        <begin position="103"/>
        <end position="193"/>
    </location>
</feature>
<evidence type="ECO:0000256" key="5">
    <source>
        <dbReference type="ARBA" id="ARBA00023157"/>
    </source>
</evidence>
<dbReference type="CDD" id="cd05752">
    <property type="entry name" value="Ig1_FcgammaR_like"/>
    <property type="match status" value="1"/>
</dbReference>
<keyword evidence="3 9" id="KW-0732">Signal</keyword>
<keyword evidence="8" id="KW-1133">Transmembrane helix</keyword>
<keyword evidence="6" id="KW-0325">Glycoprotein</keyword>
<dbReference type="GO" id="GO:0009897">
    <property type="term" value="C:external side of plasma membrane"/>
    <property type="evidence" value="ECO:0007669"/>
    <property type="project" value="TreeGrafter"/>
</dbReference>
<gene>
    <name evidence="11" type="primary">Fcer1a</name>
</gene>
<dbReference type="PANTHER" id="PTHR11481:SF12">
    <property type="entry name" value="HIGH AFFINITY IMMUNOGLOBULIN EPSILON RECEPTOR SUBUNIT ALPHA"/>
    <property type="match status" value="1"/>
</dbReference>
<organism evidence="11">
    <name type="scientific">Castor canadensis</name>
    <name type="common">American beaver</name>
    <dbReference type="NCBI Taxonomy" id="51338"/>
    <lineage>
        <taxon>Eukaryota</taxon>
        <taxon>Metazoa</taxon>
        <taxon>Chordata</taxon>
        <taxon>Craniata</taxon>
        <taxon>Vertebrata</taxon>
        <taxon>Euteleostomi</taxon>
        <taxon>Mammalia</taxon>
        <taxon>Eutheria</taxon>
        <taxon>Euarchontoglires</taxon>
        <taxon>Glires</taxon>
        <taxon>Rodentia</taxon>
        <taxon>Castorimorpha</taxon>
        <taxon>Castoridae</taxon>
        <taxon>Castor</taxon>
    </lineage>
</organism>
<evidence type="ECO:0000256" key="8">
    <source>
        <dbReference type="SAM" id="Phobius"/>
    </source>
</evidence>
<dbReference type="InterPro" id="IPR050488">
    <property type="entry name" value="Ig_Fc_receptor"/>
</dbReference>